<gene>
    <name evidence="2" type="ORF">CMUS01_07675</name>
</gene>
<feature type="domain" description="Cyanovirin-N" evidence="1">
    <location>
        <begin position="32"/>
        <end position="132"/>
    </location>
</feature>
<evidence type="ECO:0000313" key="2">
    <source>
        <dbReference type="EMBL" id="KAF6830603.1"/>
    </source>
</evidence>
<dbReference type="InterPro" id="IPR036673">
    <property type="entry name" value="Cyanovirin-N_sf"/>
</dbReference>
<dbReference type="InterPro" id="IPR011058">
    <property type="entry name" value="Cyanovirin-N"/>
</dbReference>
<dbReference type="Gene3D" id="2.30.60.10">
    <property type="entry name" value="Cyanovirin-N"/>
    <property type="match status" value="1"/>
</dbReference>
<name>A0A8H6KGK6_9PEZI</name>
<evidence type="ECO:0000259" key="1">
    <source>
        <dbReference type="Pfam" id="PF08881"/>
    </source>
</evidence>
<evidence type="ECO:0000313" key="3">
    <source>
        <dbReference type="Proteomes" id="UP000639643"/>
    </source>
</evidence>
<accession>A0A8H6KGK6</accession>
<organism evidence="2 3">
    <name type="scientific">Colletotrichum musicola</name>
    <dbReference type="NCBI Taxonomy" id="2175873"/>
    <lineage>
        <taxon>Eukaryota</taxon>
        <taxon>Fungi</taxon>
        <taxon>Dikarya</taxon>
        <taxon>Ascomycota</taxon>
        <taxon>Pezizomycotina</taxon>
        <taxon>Sordariomycetes</taxon>
        <taxon>Hypocreomycetidae</taxon>
        <taxon>Glomerellales</taxon>
        <taxon>Glomerellaceae</taxon>
        <taxon>Colletotrichum</taxon>
        <taxon>Colletotrichum orchidearum species complex</taxon>
    </lineage>
</organism>
<sequence length="185" mass="20172">MRLPALGPIAPIIQLTTQGFLQDGCGYINSGDKFTLRADGSITTYCNDKVCGARTYTALNLNDCIANVLGDLKAKPEDHPNGKFWETCKECDIDGSHMKCKCRTLLGIYKDTSIDLLTMGLDSVVTNWNGYLSCGGGISNCYTVNWMCKPANWWPEGSPPEIFTTECDIRAAPPNEAGSESEPKC</sequence>
<dbReference type="AlphaFoldDB" id="A0A8H6KGK6"/>
<dbReference type="EMBL" id="WIGM01000281">
    <property type="protein sequence ID" value="KAF6830603.1"/>
    <property type="molecule type" value="Genomic_DNA"/>
</dbReference>
<proteinExistence type="predicted"/>
<dbReference type="Pfam" id="PF08881">
    <property type="entry name" value="CVNH"/>
    <property type="match status" value="1"/>
</dbReference>
<protein>
    <submittedName>
        <fullName evidence="2">Cvnh domain-containing protein</fullName>
    </submittedName>
</protein>
<dbReference type="SUPFAM" id="SSF51322">
    <property type="entry name" value="Cyanovirin-N"/>
    <property type="match status" value="1"/>
</dbReference>
<reference evidence="2" key="1">
    <citation type="journal article" date="2020" name="Phytopathology">
        <title>Genome Sequence Resources of Colletotrichum truncatum, C. plurivorum, C. musicola, and C. sojae: Four Species Pathogenic to Soybean (Glycine max).</title>
        <authorList>
            <person name="Rogerio F."/>
            <person name="Boufleur T.R."/>
            <person name="Ciampi-Guillardi M."/>
            <person name="Sukno S.A."/>
            <person name="Thon M.R."/>
            <person name="Massola Junior N.S."/>
            <person name="Baroncelli R."/>
        </authorList>
    </citation>
    <scope>NUCLEOTIDE SEQUENCE</scope>
    <source>
        <strain evidence="2">LFN0074</strain>
    </source>
</reference>
<dbReference type="Proteomes" id="UP000639643">
    <property type="component" value="Unassembled WGS sequence"/>
</dbReference>
<keyword evidence="3" id="KW-1185">Reference proteome</keyword>
<dbReference type="OrthoDB" id="4672515at2759"/>
<comment type="caution">
    <text evidence="2">The sequence shown here is derived from an EMBL/GenBank/DDBJ whole genome shotgun (WGS) entry which is preliminary data.</text>
</comment>